<gene>
    <name evidence="1" type="ORF">EV677_1330</name>
</gene>
<name>A0A4R6GKB9_9BURK</name>
<proteinExistence type="predicted"/>
<evidence type="ECO:0000313" key="1">
    <source>
        <dbReference type="EMBL" id="TDN94774.1"/>
    </source>
</evidence>
<reference evidence="1 2" key="1">
    <citation type="submission" date="2019-03" db="EMBL/GenBank/DDBJ databases">
        <title>Genomic Encyclopedia of Type Strains, Phase IV (KMG-IV): sequencing the most valuable type-strain genomes for metagenomic binning, comparative biology and taxonomic classification.</title>
        <authorList>
            <person name="Goeker M."/>
        </authorList>
    </citation>
    <scope>NUCLEOTIDE SEQUENCE [LARGE SCALE GENOMIC DNA]</scope>
    <source>
        <strain evidence="1 2">DSM 18555</strain>
    </source>
</reference>
<dbReference type="AlphaFoldDB" id="A0A4R6GKB9"/>
<accession>A0A4R6GKB9</accession>
<sequence length="263" mass="30512">MSKLEHPVAVYYDKHGKRHEILASTLSNPAKFAESRNNDLLDESEQISLGVREESTAAVAHFFEKAESRGSRKISFCESDPRHNERVDKLVSALQRTTELTLEICFRKTVNGEKTETTENIANLSGYRWGPEVHRIQDAKTIIRHDIFAQDPELAMSIHRPWIAIEVINTHFPDEQTFNAMLKTSEALPLMVLFDFVERKDYFLKVDEAKKTLRIQGTTYYIKEGKLWRGENATKIASSREFETEYKAMIKRWTEYRKNNPLA</sequence>
<organism evidence="1 2">
    <name type="scientific">Herminiimonas fonticola</name>
    <dbReference type="NCBI Taxonomy" id="303380"/>
    <lineage>
        <taxon>Bacteria</taxon>
        <taxon>Pseudomonadati</taxon>
        <taxon>Pseudomonadota</taxon>
        <taxon>Betaproteobacteria</taxon>
        <taxon>Burkholderiales</taxon>
        <taxon>Oxalobacteraceae</taxon>
        <taxon>Herminiimonas</taxon>
    </lineage>
</organism>
<dbReference type="OrthoDB" id="9182845at2"/>
<dbReference type="RefSeq" id="WP_112991465.1">
    <property type="nucleotide sequence ID" value="NZ_PTLZ01000001.1"/>
</dbReference>
<dbReference type="EMBL" id="SNWF01000004">
    <property type="protein sequence ID" value="TDN94774.1"/>
    <property type="molecule type" value="Genomic_DNA"/>
</dbReference>
<comment type="caution">
    <text evidence="1">The sequence shown here is derived from an EMBL/GenBank/DDBJ whole genome shotgun (WGS) entry which is preliminary data.</text>
</comment>
<dbReference type="Proteomes" id="UP000294737">
    <property type="component" value="Unassembled WGS sequence"/>
</dbReference>
<keyword evidence="2" id="KW-1185">Reference proteome</keyword>
<protein>
    <submittedName>
        <fullName evidence="1">Uncharacterized protein</fullName>
    </submittedName>
</protein>
<evidence type="ECO:0000313" key="2">
    <source>
        <dbReference type="Proteomes" id="UP000294737"/>
    </source>
</evidence>